<evidence type="ECO:0000313" key="2">
    <source>
        <dbReference type="Proteomes" id="UP001190464"/>
    </source>
</evidence>
<dbReference type="EMBL" id="OY726398">
    <property type="protein sequence ID" value="CAJ1502329.1"/>
    <property type="molecule type" value="Genomic_DNA"/>
</dbReference>
<reference evidence="1 2" key="1">
    <citation type="submission" date="2023-08" db="EMBL/GenBank/DDBJ databases">
        <authorList>
            <person name="Folkvardsen B D."/>
            <person name="Norman A."/>
        </authorList>
    </citation>
    <scope>NUCLEOTIDE SEQUENCE [LARGE SCALE GENOMIC DNA]</scope>
    <source>
        <strain evidence="1 2">Mu0102</strain>
    </source>
</reference>
<evidence type="ECO:0000313" key="1">
    <source>
        <dbReference type="EMBL" id="CAJ1502329.1"/>
    </source>
</evidence>
<gene>
    <name evidence="1" type="ORF">MU0102_001712</name>
</gene>
<protein>
    <submittedName>
        <fullName evidence="1">Uncharacterized protein</fullName>
    </submittedName>
</protein>
<keyword evidence="2" id="KW-1185">Reference proteome</keyword>
<sequence length="161" mass="17398">MSSPQLTARLTTDIGAVVQSRILVQLQEIGSVSAIEWSETRGTLQAAWTFFLETDWAAVRDNLVAAGIGGMVGSGITAGRNASAKVRDRLLNVRNEILTTQEDASGKFVLIDRRSGSTIILPSSALDAEIFIYDAFEGRGNSIVEYAYDDSLGWIIKGLDD</sequence>
<accession>A0ABM9LP34</accession>
<name>A0ABM9LP34_9MYCO</name>
<proteinExistence type="predicted"/>
<organism evidence="1 2">
    <name type="scientific">[Mycobacterium] holstebronense</name>
    <dbReference type="NCBI Taxonomy" id="3064288"/>
    <lineage>
        <taxon>Bacteria</taxon>
        <taxon>Bacillati</taxon>
        <taxon>Actinomycetota</taxon>
        <taxon>Actinomycetes</taxon>
        <taxon>Mycobacteriales</taxon>
        <taxon>Mycobacteriaceae</taxon>
        <taxon>Mycolicibacterium</taxon>
    </lineage>
</organism>
<dbReference type="Proteomes" id="UP001190464">
    <property type="component" value="Chromosome"/>
</dbReference>
<dbReference type="RefSeq" id="WP_308486460.1">
    <property type="nucleotide sequence ID" value="NZ_OY726398.1"/>
</dbReference>